<evidence type="ECO:0000256" key="1">
    <source>
        <dbReference type="ARBA" id="ARBA00004858"/>
    </source>
</evidence>
<comment type="similarity">
    <text evidence="2">Belongs to the amidinotransferase family.</text>
</comment>
<feature type="active site" evidence="8">
    <location>
        <position position="183"/>
    </location>
</feature>
<dbReference type="EC" id="2.1.4.1" evidence="3"/>
<comment type="caution">
    <text evidence="9">The sequence shown here is derived from an EMBL/GenBank/DDBJ whole genome shotgun (WGS) entry which is preliminary data.</text>
</comment>
<dbReference type="Proteomes" id="UP000465221">
    <property type="component" value="Unassembled WGS sequence"/>
</dbReference>
<name>A0A8H3SAR1_9EURO</name>
<evidence type="ECO:0000313" key="10">
    <source>
        <dbReference type="Proteomes" id="UP000465221"/>
    </source>
</evidence>
<evidence type="ECO:0000256" key="2">
    <source>
        <dbReference type="ARBA" id="ARBA00006943"/>
    </source>
</evidence>
<dbReference type="GO" id="GO:0005758">
    <property type="term" value="C:mitochondrial intermembrane space"/>
    <property type="evidence" value="ECO:0007669"/>
    <property type="project" value="TreeGrafter"/>
</dbReference>
<proteinExistence type="inferred from homology"/>
<dbReference type="Gene3D" id="3.75.10.10">
    <property type="entry name" value="L-arginine/glycine Amidinotransferase, Chain A"/>
    <property type="match status" value="1"/>
</dbReference>
<dbReference type="Pfam" id="PF08892">
    <property type="entry name" value="YqcI_YcgG"/>
    <property type="match status" value="1"/>
</dbReference>
<keyword evidence="5 9" id="KW-0808">Transferase</keyword>
<dbReference type="InterPro" id="IPR014988">
    <property type="entry name" value="Uncharacterised_YqcI/YcgG"/>
</dbReference>
<dbReference type="CDD" id="cd21113">
    <property type="entry name" value="amidinotransferase-like"/>
    <property type="match status" value="1"/>
</dbReference>
<dbReference type="GO" id="GO:0015068">
    <property type="term" value="F:glycine amidinotransferase activity"/>
    <property type="evidence" value="ECO:0007669"/>
    <property type="project" value="UniProtKB-EC"/>
</dbReference>
<dbReference type="AlphaFoldDB" id="A0A8H3SAR1"/>
<evidence type="ECO:0000256" key="5">
    <source>
        <dbReference type="ARBA" id="ARBA00022679"/>
    </source>
</evidence>
<sequence>MSAPSSTPSIHADDEWSPLKAVIVGSAGRACFPAAPPAMIASTMPAAHVHRFRSRSPFPEDLIEKAEAELDCFAAILRAEGIRVYRPPSGIDWLAEEGYTGAMPRDGLISVGNTLVEACFAWECRSREIELAFGAILEELALQDPRARIIRRPGDTFANNLLNEDGPDKANGWIINNSRPAFDAADFMRFGTVILGQYSHVTNQAGVDYLQRHLPAGYRVEMLTVNDPNAMHIDATILPLRQGLLVYNPNKVTEAALRAHEVLADWELVPYPFNPQEPEHPPLYMTSPWLCLNALVLDGKRMIVEAGDDRTAEWFETLGMTCIRCPFRHVNSIGGSFHCATVDLVRRMLACEPHISPDVVYMANGNEQHKSREICSTFPSASWQRQAFDAFRARILLQEPQSFPCIYATKGFKANEHRFCFVDHTGSDAGTPIADATLDRLAAAFDDYAQNWRQFGPMTSLVVLTPLPPAASSHASTASLADDRQRFWDLLRGISDRDPHSWPATVPQDVEKPAWTLMFRGERFVALALTPRYQNRQSRFCAGFVLAFQPIKILQDLLSTPEKMASAVGTVRALTDSQDAVPYSDDVIAVGEGRQSVSTMFFLSDDGESWGSLYSKIRSK</sequence>
<reference evidence="9 10" key="1">
    <citation type="submission" date="2020-01" db="EMBL/GenBank/DDBJ databases">
        <title>Draft genome sequence of Aspergillus udagawae IFM 46972.</title>
        <authorList>
            <person name="Takahashi H."/>
            <person name="Yaguchi T."/>
        </authorList>
    </citation>
    <scope>NUCLEOTIDE SEQUENCE [LARGE SCALE GENOMIC DNA]</scope>
    <source>
        <strain evidence="9 10">IFM 46972</strain>
    </source>
</reference>
<dbReference type="EMBL" id="BLKC01000121">
    <property type="protein sequence ID" value="GFF55144.1"/>
    <property type="molecule type" value="Genomic_DNA"/>
</dbReference>
<evidence type="ECO:0000313" key="9">
    <source>
        <dbReference type="EMBL" id="GFF55144.1"/>
    </source>
</evidence>
<comment type="pathway">
    <text evidence="1">Amine and polyamine biosynthesis; creatine biosynthesis; creatine from L-arginine and glycine: step 1/2.</text>
</comment>
<evidence type="ECO:0000256" key="8">
    <source>
        <dbReference type="PIRSR" id="PIRSR633195-1"/>
    </source>
</evidence>
<feature type="active site" description="Amidino-cysteine intermediate" evidence="8">
    <location>
        <position position="339"/>
    </location>
</feature>
<dbReference type="SUPFAM" id="SSF55909">
    <property type="entry name" value="Pentein"/>
    <property type="match status" value="1"/>
</dbReference>
<evidence type="ECO:0000256" key="6">
    <source>
        <dbReference type="ARBA" id="ARBA00031403"/>
    </source>
</evidence>
<evidence type="ECO:0000256" key="3">
    <source>
        <dbReference type="ARBA" id="ARBA00012351"/>
    </source>
</evidence>
<dbReference type="PANTHER" id="PTHR10488:SF1">
    <property type="entry name" value="GLYCINE AMIDINOTRANSFERASE, MITOCHONDRIAL"/>
    <property type="match status" value="1"/>
</dbReference>
<dbReference type="GO" id="GO:0006601">
    <property type="term" value="P:creatine biosynthetic process"/>
    <property type="evidence" value="ECO:0007669"/>
    <property type="project" value="UniProtKB-UniPathway"/>
</dbReference>
<dbReference type="InterPro" id="IPR033195">
    <property type="entry name" value="AmidinoTrfase"/>
</dbReference>
<organism evidence="9 10">
    <name type="scientific">Aspergillus udagawae</name>
    <dbReference type="NCBI Taxonomy" id="91492"/>
    <lineage>
        <taxon>Eukaryota</taxon>
        <taxon>Fungi</taxon>
        <taxon>Dikarya</taxon>
        <taxon>Ascomycota</taxon>
        <taxon>Pezizomycotina</taxon>
        <taxon>Eurotiomycetes</taxon>
        <taxon>Eurotiomycetidae</taxon>
        <taxon>Eurotiales</taxon>
        <taxon>Aspergillaceae</taxon>
        <taxon>Aspergillus</taxon>
        <taxon>Aspergillus subgen. Fumigati</taxon>
    </lineage>
</organism>
<gene>
    <name evidence="9" type="ORF">IFM46972_10195</name>
</gene>
<accession>A0A8H3SAR1</accession>
<dbReference type="UniPathway" id="UPA00104">
    <property type="reaction ID" value="UER00579"/>
</dbReference>
<feature type="active site" evidence="8">
    <location>
        <position position="232"/>
    </location>
</feature>
<protein>
    <recommendedName>
        <fullName evidence="4">Glycine amidinotransferase, mitochondrial</fullName>
        <ecNumber evidence="3">2.1.4.1</ecNumber>
    </recommendedName>
    <alternativeName>
        <fullName evidence="6">L-arginine:glycine amidinotransferase</fullName>
    </alternativeName>
    <alternativeName>
        <fullName evidence="7">Transamidinase</fullName>
    </alternativeName>
</protein>
<dbReference type="PANTHER" id="PTHR10488">
    <property type="entry name" value="GLYCINE AMIDINOTRANSFERASE, MITOCHONDRIAL"/>
    <property type="match status" value="1"/>
</dbReference>
<evidence type="ECO:0000256" key="4">
    <source>
        <dbReference type="ARBA" id="ARBA00016069"/>
    </source>
</evidence>
<evidence type="ECO:0000256" key="7">
    <source>
        <dbReference type="ARBA" id="ARBA00033346"/>
    </source>
</evidence>